<keyword evidence="2 8" id="KW-0813">Transport</keyword>
<feature type="domain" description="TonB-dependent receptor plug" evidence="9">
    <location>
        <begin position="221"/>
        <end position="299"/>
    </location>
</feature>
<dbReference type="GO" id="GO:0015344">
    <property type="term" value="F:siderophore uptake transmembrane transporter activity"/>
    <property type="evidence" value="ECO:0007669"/>
    <property type="project" value="TreeGrafter"/>
</dbReference>
<proteinExistence type="inferred from homology"/>
<dbReference type="InterPro" id="IPR037066">
    <property type="entry name" value="Plug_dom_sf"/>
</dbReference>
<dbReference type="Gene3D" id="2.40.170.20">
    <property type="entry name" value="TonB-dependent receptor, beta-barrel domain"/>
    <property type="match status" value="1"/>
</dbReference>
<dbReference type="SUPFAM" id="SSF49464">
    <property type="entry name" value="Carboxypeptidase regulatory domain-like"/>
    <property type="match status" value="1"/>
</dbReference>
<evidence type="ECO:0000256" key="2">
    <source>
        <dbReference type="ARBA" id="ARBA00022448"/>
    </source>
</evidence>
<evidence type="ECO:0000259" key="9">
    <source>
        <dbReference type="Pfam" id="PF07715"/>
    </source>
</evidence>
<dbReference type="InterPro" id="IPR036942">
    <property type="entry name" value="Beta-barrel_TonB_sf"/>
</dbReference>
<dbReference type="Proteomes" id="UP000223913">
    <property type="component" value="Unassembled WGS sequence"/>
</dbReference>
<evidence type="ECO:0000256" key="1">
    <source>
        <dbReference type="ARBA" id="ARBA00004571"/>
    </source>
</evidence>
<reference evidence="10 11" key="1">
    <citation type="submission" date="2017-10" db="EMBL/GenBank/DDBJ databases">
        <title>The draft genome sequence of Lewinella nigricans NBRC 102662.</title>
        <authorList>
            <person name="Wang K."/>
        </authorList>
    </citation>
    <scope>NUCLEOTIDE SEQUENCE [LARGE SCALE GENOMIC DNA]</scope>
    <source>
        <strain evidence="10 11">NBRC 102662</strain>
    </source>
</reference>
<dbReference type="EMBL" id="PDUD01000018">
    <property type="protein sequence ID" value="PHN06351.1"/>
    <property type="molecule type" value="Genomic_DNA"/>
</dbReference>
<sequence length="886" mass="100607">MRRLFLLALLLVAVQLLSAQRVLDIRMDVQFKDVSLIEALNQLIEERHVSLSFSDDLIPDRKINRSFKDVRLGVILDALIGNAPVGFRLRGDVIVLYKKEQVVAPVFTISGFLEDANSGERLIGASIQDLVSGQGTATNDYGFFSLQLPPGKTDLRFTYLGYEPRLLSFNLDKDVQFTLSLQASLTLQEIVVIAQDTVIGNTQSNHLLDPEQLKDIPRLAGEADVVRMVYLMPGVQTGTDGVEGMHVRGGSAGQNLVLIDGVPVYYVAHAAGVFSIFNADAIRSANLIKGGFPARYGGRLSSVLDIRTKEGNSKKLVGSAEAGLISGRLSLEGPLIKDRSSFFLAGRWSFLNWYVVPYSRKNKLEMGEKGGVSYQFSDLNAKFNYSLNDKNKLYLSYYRGQDGFMNGGRSTDTLAFFNSSNDLIHFKMFNGYYENLSWNNQVGVLRWNHIHNDRLFSNFSATYSELMVHTQYQSVDSIISLNTGQFLSPFIAADYLSSIKDFGLRADFDYYASNRHKMNFGWSANHRVFNPGALLLDNGQNDAIIHRQPQHVRVESQEFVGYVDNEVKLGSGWQFNGGLHLSLNRVEGKQYFSAQPRLGIYGKLHPKLGFKTSLSRMSQFLHLLSNSNLGLPTDLWVPSTGDIRPENSWQTTVGLDYFPHPKWEVNLEGYYKTMNHLVTFTEGANYLADWRNNVTTGSGTSRGIELMVRRKRDRLTGWLAYTLSFTDREFERINFGEKYPFKYDRRHDLKLVMTYRLNDKIDFAANWVISSGFAFSLPESTYKLNVPGEYSPPEGVIVPSFGQKNDDRMPSYHRLDIGGNYTFGNDRLQHRLHLGVYNVYNRRNPLYYSYRTDYVYAAYQLRQRQRYVQVKLLPILPSISYSIRFL</sequence>
<keyword evidence="3 8" id="KW-1134">Transmembrane beta strand</keyword>
<evidence type="ECO:0000256" key="3">
    <source>
        <dbReference type="ARBA" id="ARBA00022452"/>
    </source>
</evidence>
<evidence type="ECO:0000313" key="11">
    <source>
        <dbReference type="Proteomes" id="UP000223913"/>
    </source>
</evidence>
<comment type="subcellular location">
    <subcellularLocation>
        <location evidence="1 8">Cell outer membrane</location>
        <topology evidence="1 8">Multi-pass membrane protein</topology>
    </subcellularLocation>
</comment>
<dbReference type="OrthoDB" id="9764669at2"/>
<dbReference type="Gene3D" id="2.170.130.10">
    <property type="entry name" value="TonB-dependent receptor, plug domain"/>
    <property type="match status" value="1"/>
</dbReference>
<dbReference type="InterPro" id="IPR012910">
    <property type="entry name" value="Plug_dom"/>
</dbReference>
<accession>A0A2D0NCW6</accession>
<dbReference type="SUPFAM" id="SSF56935">
    <property type="entry name" value="Porins"/>
    <property type="match status" value="1"/>
</dbReference>
<dbReference type="Pfam" id="PF13715">
    <property type="entry name" value="CarbopepD_reg_2"/>
    <property type="match status" value="1"/>
</dbReference>
<dbReference type="GO" id="GO:0044718">
    <property type="term" value="P:siderophore transmembrane transport"/>
    <property type="evidence" value="ECO:0007669"/>
    <property type="project" value="TreeGrafter"/>
</dbReference>
<evidence type="ECO:0000313" key="10">
    <source>
        <dbReference type="EMBL" id="PHN06351.1"/>
    </source>
</evidence>
<organism evidence="10 11">
    <name type="scientific">Flavilitoribacter nigricans (strain ATCC 23147 / DSM 23189 / NBRC 102662 / NCIMB 1420 / SS-2)</name>
    <name type="common">Lewinella nigricans</name>
    <dbReference type="NCBI Taxonomy" id="1122177"/>
    <lineage>
        <taxon>Bacteria</taxon>
        <taxon>Pseudomonadati</taxon>
        <taxon>Bacteroidota</taxon>
        <taxon>Saprospiria</taxon>
        <taxon>Saprospirales</taxon>
        <taxon>Lewinellaceae</taxon>
        <taxon>Flavilitoribacter</taxon>
    </lineage>
</organism>
<keyword evidence="7 8" id="KW-0998">Cell outer membrane</keyword>
<dbReference type="PANTHER" id="PTHR30069">
    <property type="entry name" value="TONB-DEPENDENT OUTER MEMBRANE RECEPTOR"/>
    <property type="match status" value="1"/>
</dbReference>
<keyword evidence="6 8" id="KW-0472">Membrane</keyword>
<keyword evidence="11" id="KW-1185">Reference proteome</keyword>
<dbReference type="Gene3D" id="2.60.40.1120">
    <property type="entry name" value="Carboxypeptidase-like, regulatory domain"/>
    <property type="match status" value="1"/>
</dbReference>
<dbReference type="GO" id="GO:0009279">
    <property type="term" value="C:cell outer membrane"/>
    <property type="evidence" value="ECO:0007669"/>
    <property type="project" value="UniProtKB-SubCell"/>
</dbReference>
<evidence type="ECO:0000256" key="6">
    <source>
        <dbReference type="ARBA" id="ARBA00023136"/>
    </source>
</evidence>
<keyword evidence="4 8" id="KW-0812">Transmembrane</keyword>
<comment type="similarity">
    <text evidence="8">Belongs to the TonB-dependent receptor family.</text>
</comment>
<dbReference type="InterPro" id="IPR008969">
    <property type="entry name" value="CarboxyPept-like_regulatory"/>
</dbReference>
<dbReference type="PROSITE" id="PS52016">
    <property type="entry name" value="TONB_DEPENDENT_REC_3"/>
    <property type="match status" value="1"/>
</dbReference>
<name>A0A2D0NCW6_FLAN2</name>
<gene>
    <name evidence="10" type="ORF">CRP01_12330</name>
</gene>
<dbReference type="PANTHER" id="PTHR30069:SF29">
    <property type="entry name" value="HEMOGLOBIN AND HEMOGLOBIN-HAPTOGLOBIN-BINDING PROTEIN 1-RELATED"/>
    <property type="match status" value="1"/>
</dbReference>
<dbReference type="InterPro" id="IPR039426">
    <property type="entry name" value="TonB-dep_rcpt-like"/>
</dbReference>
<evidence type="ECO:0000256" key="5">
    <source>
        <dbReference type="ARBA" id="ARBA00022729"/>
    </source>
</evidence>
<evidence type="ECO:0000256" key="7">
    <source>
        <dbReference type="ARBA" id="ARBA00023237"/>
    </source>
</evidence>
<evidence type="ECO:0000256" key="8">
    <source>
        <dbReference type="PROSITE-ProRule" id="PRU01360"/>
    </source>
</evidence>
<dbReference type="RefSeq" id="WP_099150333.1">
    <property type="nucleotide sequence ID" value="NZ_PDUD01000018.1"/>
</dbReference>
<dbReference type="AlphaFoldDB" id="A0A2D0NCW6"/>
<comment type="caution">
    <text evidence="10">The sequence shown here is derived from an EMBL/GenBank/DDBJ whole genome shotgun (WGS) entry which is preliminary data.</text>
</comment>
<dbReference type="Pfam" id="PF07715">
    <property type="entry name" value="Plug"/>
    <property type="match status" value="1"/>
</dbReference>
<evidence type="ECO:0000256" key="4">
    <source>
        <dbReference type="ARBA" id="ARBA00022692"/>
    </source>
</evidence>
<keyword evidence="5" id="KW-0732">Signal</keyword>
<protein>
    <recommendedName>
        <fullName evidence="9">TonB-dependent receptor plug domain-containing protein</fullName>
    </recommendedName>
</protein>